<dbReference type="Proteomes" id="UP000703269">
    <property type="component" value="Unassembled WGS sequence"/>
</dbReference>
<comment type="caution">
    <text evidence="1">The sequence shown here is derived from an EMBL/GenBank/DDBJ whole genome shotgun (WGS) entry which is preliminary data.</text>
</comment>
<dbReference type="EMBL" id="BPQB01000001">
    <property type="protein sequence ID" value="GJE84333.1"/>
    <property type="molecule type" value="Genomic_DNA"/>
</dbReference>
<accession>A0A9P3FWF1</accession>
<name>A0A9P3FWF1_9APHY</name>
<protein>
    <submittedName>
        <fullName evidence="1">Uncharacterized protein</fullName>
    </submittedName>
</protein>
<sequence>MHVCRNDSNSSTVKIVRKPCNSSSDNASARIFLIGTLSASCQQRAPFQVPRIDRSSNRRTPRRLLQ</sequence>
<proteinExistence type="predicted"/>
<evidence type="ECO:0000313" key="2">
    <source>
        <dbReference type="Proteomes" id="UP000703269"/>
    </source>
</evidence>
<gene>
    <name evidence="1" type="ORF">PsYK624_004090</name>
</gene>
<dbReference type="AlphaFoldDB" id="A0A9P3FWF1"/>
<evidence type="ECO:0000313" key="1">
    <source>
        <dbReference type="EMBL" id="GJE84333.1"/>
    </source>
</evidence>
<reference evidence="1 2" key="1">
    <citation type="submission" date="2021-08" db="EMBL/GenBank/DDBJ databases">
        <title>Draft Genome Sequence of Phanerochaete sordida strain YK-624.</title>
        <authorList>
            <person name="Mori T."/>
            <person name="Dohra H."/>
            <person name="Suzuki T."/>
            <person name="Kawagishi H."/>
            <person name="Hirai H."/>
        </authorList>
    </citation>
    <scope>NUCLEOTIDE SEQUENCE [LARGE SCALE GENOMIC DNA]</scope>
    <source>
        <strain evidence="1 2">YK-624</strain>
    </source>
</reference>
<keyword evidence="2" id="KW-1185">Reference proteome</keyword>
<organism evidence="1 2">
    <name type="scientific">Phanerochaete sordida</name>
    <dbReference type="NCBI Taxonomy" id="48140"/>
    <lineage>
        <taxon>Eukaryota</taxon>
        <taxon>Fungi</taxon>
        <taxon>Dikarya</taxon>
        <taxon>Basidiomycota</taxon>
        <taxon>Agaricomycotina</taxon>
        <taxon>Agaricomycetes</taxon>
        <taxon>Polyporales</taxon>
        <taxon>Phanerochaetaceae</taxon>
        <taxon>Phanerochaete</taxon>
    </lineage>
</organism>